<dbReference type="EMBL" id="UGPB01000001">
    <property type="protein sequence ID" value="STY28755.1"/>
    <property type="molecule type" value="Genomic_DNA"/>
</dbReference>
<reference evidence="2 3" key="1">
    <citation type="submission" date="2018-06" db="EMBL/GenBank/DDBJ databases">
        <authorList>
            <consortium name="Pathogen Informatics"/>
            <person name="Doyle S."/>
        </authorList>
    </citation>
    <scope>NUCLEOTIDE SEQUENCE [LARGE SCALE GENOMIC DNA]</scope>
    <source>
        <strain evidence="2 3">NCTC11532</strain>
    </source>
</reference>
<protein>
    <submittedName>
        <fullName evidence="2">Uncharacterized protein</fullName>
    </submittedName>
</protein>
<feature type="signal peptide" evidence="1">
    <location>
        <begin position="1"/>
        <end position="21"/>
    </location>
</feature>
<organism evidence="2 3">
    <name type="scientific">Legionella wadsworthii</name>
    <dbReference type="NCBI Taxonomy" id="28088"/>
    <lineage>
        <taxon>Bacteria</taxon>
        <taxon>Pseudomonadati</taxon>
        <taxon>Pseudomonadota</taxon>
        <taxon>Gammaproteobacteria</taxon>
        <taxon>Legionellales</taxon>
        <taxon>Legionellaceae</taxon>
        <taxon>Legionella</taxon>
    </lineage>
</organism>
<dbReference type="Proteomes" id="UP000255297">
    <property type="component" value="Unassembled WGS sequence"/>
</dbReference>
<proteinExistence type="predicted"/>
<name>A0A378LP47_9GAMM</name>
<dbReference type="AlphaFoldDB" id="A0A378LP47"/>
<dbReference type="OrthoDB" id="5648461at2"/>
<sequence>MRFIYLFVLSLVSMNTWSADAACSPQGDFRKTYGCMPVVFVIRHAEDTQAGPHDLTDVGQKHAELYIQLFQNYIWGNTHSVGKNKAQACVCPLGKIISISNIGGNVLPPNPNSNPSPNPYKTVVKLSEKGNIPIQTDNGIKQYWSSFQWTAEEKLKLFDNIGNTAPFSVVISWDKQGLNPTKEEYDGLMRWLKPPESHIPFHGFIPLLQSFPNTPFNQDSIALVPLRTHLWVFSDQNEQGKFINVRFYQQIFYAKDCHSNPSFTPTTYSECIVPQQRSF</sequence>
<keyword evidence="3" id="KW-1185">Reference proteome</keyword>
<feature type="chain" id="PRO_5017062180" evidence="1">
    <location>
        <begin position="22"/>
        <end position="279"/>
    </location>
</feature>
<keyword evidence="1" id="KW-0732">Signal</keyword>
<evidence type="ECO:0000313" key="3">
    <source>
        <dbReference type="Proteomes" id="UP000255297"/>
    </source>
</evidence>
<accession>A0A378LP47</accession>
<evidence type="ECO:0000313" key="2">
    <source>
        <dbReference type="EMBL" id="STY28755.1"/>
    </source>
</evidence>
<evidence type="ECO:0000256" key="1">
    <source>
        <dbReference type="SAM" id="SignalP"/>
    </source>
</evidence>
<gene>
    <name evidence="2" type="ORF">NCTC11532_00930</name>
</gene>